<dbReference type="AlphaFoldDB" id="A0A0F8WY51"/>
<gene>
    <name evidence="1" type="ORF">LCGC14_3012840</name>
</gene>
<comment type="caution">
    <text evidence="1">The sequence shown here is derived from an EMBL/GenBank/DDBJ whole genome shotgun (WGS) entry which is preliminary data.</text>
</comment>
<accession>A0A0F8WY51</accession>
<protein>
    <submittedName>
        <fullName evidence="1">Uncharacterized protein</fullName>
    </submittedName>
</protein>
<organism evidence="1">
    <name type="scientific">marine sediment metagenome</name>
    <dbReference type="NCBI Taxonomy" id="412755"/>
    <lineage>
        <taxon>unclassified sequences</taxon>
        <taxon>metagenomes</taxon>
        <taxon>ecological metagenomes</taxon>
    </lineage>
</organism>
<evidence type="ECO:0000313" key="1">
    <source>
        <dbReference type="EMBL" id="KKK61588.1"/>
    </source>
</evidence>
<proteinExistence type="predicted"/>
<reference evidence="1" key="1">
    <citation type="journal article" date="2015" name="Nature">
        <title>Complex archaea that bridge the gap between prokaryotes and eukaryotes.</title>
        <authorList>
            <person name="Spang A."/>
            <person name="Saw J.H."/>
            <person name="Jorgensen S.L."/>
            <person name="Zaremba-Niedzwiedzka K."/>
            <person name="Martijn J."/>
            <person name="Lind A.E."/>
            <person name="van Eijk R."/>
            <person name="Schleper C."/>
            <person name="Guy L."/>
            <person name="Ettema T.J."/>
        </authorList>
    </citation>
    <scope>NUCLEOTIDE SEQUENCE</scope>
</reference>
<dbReference type="EMBL" id="LAZR01062403">
    <property type="protein sequence ID" value="KKK61588.1"/>
    <property type="molecule type" value="Genomic_DNA"/>
</dbReference>
<sequence length="72" mass="8160">MSDKSLEEQIRVASRIELSSYRNRRIDALAEQVGAREAALREIDRLTEDYPDHYLGQIARAALTPEDTDAQA</sequence>
<name>A0A0F8WY51_9ZZZZ</name>